<reference evidence="1" key="1">
    <citation type="submission" date="2021-02" db="EMBL/GenBank/DDBJ databases">
        <authorList>
            <consortium name="DOE Joint Genome Institute"/>
            <person name="Ahrendt S."/>
            <person name="Looney B.P."/>
            <person name="Miyauchi S."/>
            <person name="Morin E."/>
            <person name="Drula E."/>
            <person name="Courty P.E."/>
            <person name="Chicoki N."/>
            <person name="Fauchery L."/>
            <person name="Kohler A."/>
            <person name="Kuo A."/>
            <person name="Labutti K."/>
            <person name="Pangilinan J."/>
            <person name="Lipzen A."/>
            <person name="Riley R."/>
            <person name="Andreopoulos W."/>
            <person name="He G."/>
            <person name="Johnson J."/>
            <person name="Barry K.W."/>
            <person name="Grigoriev I.V."/>
            <person name="Nagy L."/>
            <person name="Hibbett D."/>
            <person name="Henrissat B."/>
            <person name="Matheny P.B."/>
            <person name="Labbe J."/>
            <person name="Martin F."/>
        </authorList>
    </citation>
    <scope>NUCLEOTIDE SEQUENCE</scope>
    <source>
        <strain evidence="1">EC-137</strain>
    </source>
</reference>
<evidence type="ECO:0000313" key="1">
    <source>
        <dbReference type="EMBL" id="KAI0026554.1"/>
    </source>
</evidence>
<dbReference type="EMBL" id="MU274402">
    <property type="protein sequence ID" value="KAI0026554.1"/>
    <property type="molecule type" value="Genomic_DNA"/>
</dbReference>
<name>A0ACB8Q495_9AGAM</name>
<protein>
    <submittedName>
        <fullName evidence="1">Uncharacterized protein</fullName>
    </submittedName>
</protein>
<comment type="caution">
    <text evidence="1">The sequence shown here is derived from an EMBL/GenBank/DDBJ whole genome shotgun (WGS) entry which is preliminary data.</text>
</comment>
<feature type="non-terminal residue" evidence="1">
    <location>
        <position position="1"/>
    </location>
</feature>
<reference evidence="1" key="2">
    <citation type="journal article" date="2022" name="New Phytol.">
        <title>Evolutionary transition to the ectomycorrhizal habit in the genomes of a hyperdiverse lineage of mushroom-forming fungi.</title>
        <authorList>
            <person name="Looney B."/>
            <person name="Miyauchi S."/>
            <person name="Morin E."/>
            <person name="Drula E."/>
            <person name="Courty P.E."/>
            <person name="Kohler A."/>
            <person name="Kuo A."/>
            <person name="LaButti K."/>
            <person name="Pangilinan J."/>
            <person name="Lipzen A."/>
            <person name="Riley R."/>
            <person name="Andreopoulos W."/>
            <person name="He G."/>
            <person name="Johnson J."/>
            <person name="Nolan M."/>
            <person name="Tritt A."/>
            <person name="Barry K.W."/>
            <person name="Grigoriev I.V."/>
            <person name="Nagy L.G."/>
            <person name="Hibbett D."/>
            <person name="Henrissat B."/>
            <person name="Matheny P.B."/>
            <person name="Labbe J."/>
            <person name="Martin F.M."/>
        </authorList>
    </citation>
    <scope>NUCLEOTIDE SEQUENCE</scope>
    <source>
        <strain evidence="1">EC-137</strain>
    </source>
</reference>
<sequence length="444" mass="50522">QLIKGTFKDHLVEWVEGYLVEKQGKERTKDIMDEIDRRIAAAPTFPGLRRFPQGRRFKQWTGDDSKALMKVYLPAIAEFVEPQVVQCLASFMDFCYTVRLSEVGEDDIAVIQEKLAAFQQLREVFITANFGAPNGLCSSITESRHITAVKKPWRRSNRYNALGQMLLTNLRLEKLHAARADFAERNMLPPLHTPAPTRIPDPIPEEVDEDEDAGPVDDERVTGTASLEPTASYPRNLYELAERVGLPDLPWLARSFLYHQLYPGAQAEPNEDNLPEIHGRVHVYHSATATFYAPSDQSGLQGMRQEIIRSTPSWHSGPARHDCVFLVEDEELPGMKGMLIGCVRLFFSFKFEGMVYPCALIDRFKRVGQAPDPVTGMWKVRPEVVAQGRSSIRLRSVEHLDSVLRAAHLMPVFGYGSLPRGFDYRYTLDAFKEFYVNKYIDYHA</sequence>
<keyword evidence="2" id="KW-1185">Reference proteome</keyword>
<proteinExistence type="predicted"/>
<accession>A0ACB8Q495</accession>
<feature type="non-terminal residue" evidence="1">
    <location>
        <position position="444"/>
    </location>
</feature>
<evidence type="ECO:0000313" key="2">
    <source>
        <dbReference type="Proteomes" id="UP000814128"/>
    </source>
</evidence>
<gene>
    <name evidence="1" type="ORF">K488DRAFT_34772</name>
</gene>
<organism evidence="1 2">
    <name type="scientific">Vararia minispora EC-137</name>
    <dbReference type="NCBI Taxonomy" id="1314806"/>
    <lineage>
        <taxon>Eukaryota</taxon>
        <taxon>Fungi</taxon>
        <taxon>Dikarya</taxon>
        <taxon>Basidiomycota</taxon>
        <taxon>Agaricomycotina</taxon>
        <taxon>Agaricomycetes</taxon>
        <taxon>Russulales</taxon>
        <taxon>Lachnocladiaceae</taxon>
        <taxon>Vararia</taxon>
    </lineage>
</organism>
<dbReference type="Proteomes" id="UP000814128">
    <property type="component" value="Unassembled WGS sequence"/>
</dbReference>